<sequence>MSDIPINYIMLLLCVLAGVAGWCLSDISK</sequence>
<dbReference type="Proteomes" id="UP000201461">
    <property type="component" value="Segment"/>
</dbReference>
<organism evidence="2 3">
    <name type="scientific">Vibrio phage nt-1</name>
    <dbReference type="NCBI Taxonomy" id="115992"/>
    <lineage>
        <taxon>Viruses</taxon>
        <taxon>Duplodnaviria</taxon>
        <taxon>Heunggongvirae</taxon>
        <taxon>Uroviricota</taxon>
        <taxon>Caudoviricetes</taxon>
        <taxon>Pantevenvirales</taxon>
        <taxon>Straboviridae</taxon>
        <taxon>Mylasvirus</taxon>
        <taxon>Mylasvirus persius</taxon>
    </lineage>
</organism>
<keyword evidence="1" id="KW-0812">Transmembrane</keyword>
<dbReference type="EMBL" id="HQ317393">
    <property type="protein sequence ID" value="AIE13770.1"/>
    <property type="molecule type" value="Genomic_DNA"/>
</dbReference>
<evidence type="ECO:0000313" key="3">
    <source>
        <dbReference type="Proteomes" id="UP000201461"/>
    </source>
</evidence>
<feature type="transmembrane region" description="Helical" evidence="1">
    <location>
        <begin position="6"/>
        <end position="24"/>
    </location>
</feature>
<evidence type="ECO:0000313" key="2">
    <source>
        <dbReference type="EMBL" id="AIE13770.1"/>
    </source>
</evidence>
<dbReference type="RefSeq" id="YP_009046831.1">
    <property type="nucleotide sequence ID" value="NC_021529.2"/>
</dbReference>
<reference evidence="2 3" key="1">
    <citation type="journal article" date="2014" name="Genome Biol. Evol.">
        <title>Composite Conserved Promoter-Terminator Motifs (PeSLs) that Mediate Modular Shuffling in the Diverse T4-Like Myoviruses.</title>
        <authorList>
            <person name="Comeau A.M."/>
            <person name="Arbiol C."/>
            <person name="Krisch H.M."/>
        </authorList>
    </citation>
    <scope>NUCLEOTIDE SEQUENCE [LARGE SCALE GENOMIC DNA]</scope>
</reference>
<dbReference type="KEGG" id="vg:26066879"/>
<dbReference type="GeneID" id="26066879"/>
<proteinExistence type="predicted"/>
<keyword evidence="1" id="KW-1133">Transmembrane helix</keyword>
<accession>A0A068J6P4</accession>
<protein>
    <submittedName>
        <fullName evidence="2">Uncharacterized protein</fullName>
    </submittedName>
</protein>
<evidence type="ECO:0000256" key="1">
    <source>
        <dbReference type="SAM" id="Phobius"/>
    </source>
</evidence>
<name>A0A068J6P4_9CAUD</name>
<keyword evidence="1" id="KW-0472">Membrane</keyword>
<keyword evidence="3" id="KW-1185">Reference proteome</keyword>